<dbReference type="Proteomes" id="UP000177346">
    <property type="component" value="Unassembled WGS sequence"/>
</dbReference>
<comment type="caution">
    <text evidence="1">The sequence shown here is derived from an EMBL/GenBank/DDBJ whole genome shotgun (WGS) entry which is preliminary data.</text>
</comment>
<dbReference type="AlphaFoldDB" id="A0A1F5XG96"/>
<proteinExistence type="predicted"/>
<dbReference type="EMBL" id="MFIF01000009">
    <property type="protein sequence ID" value="OGF86948.1"/>
    <property type="molecule type" value="Genomic_DNA"/>
</dbReference>
<accession>A0A1F5XG96</accession>
<evidence type="ECO:0000313" key="1">
    <source>
        <dbReference type="EMBL" id="OGF86948.1"/>
    </source>
</evidence>
<name>A0A1F5XG96_9BACT</name>
<sequence>MVPAYFDEQGRPKVKIEVSGLWKRGFIDALFDTGHSGELSLPVSILIEIGAPVKGVQLVEYADGRKAYELVFPVLVFIEGEQRTVSATLTGSSQPIAGTQLFNNHKVLIDFIRKQLVIVNDNDASMQGNP</sequence>
<organism evidence="1 2">
    <name type="scientific">Candidatus Giovannonibacteria bacterium RIFCSPLOWO2_01_FULL_46_32</name>
    <dbReference type="NCBI Taxonomy" id="1798353"/>
    <lineage>
        <taxon>Bacteria</taxon>
        <taxon>Candidatus Giovannoniibacteriota</taxon>
    </lineage>
</organism>
<reference evidence="1 2" key="1">
    <citation type="journal article" date="2016" name="Nat. Commun.">
        <title>Thousands of microbial genomes shed light on interconnected biogeochemical processes in an aquifer system.</title>
        <authorList>
            <person name="Anantharaman K."/>
            <person name="Brown C.T."/>
            <person name="Hug L.A."/>
            <person name="Sharon I."/>
            <person name="Castelle C.J."/>
            <person name="Probst A.J."/>
            <person name="Thomas B.C."/>
            <person name="Singh A."/>
            <person name="Wilkins M.J."/>
            <person name="Karaoz U."/>
            <person name="Brodie E.L."/>
            <person name="Williams K.H."/>
            <person name="Hubbard S.S."/>
            <person name="Banfield J.F."/>
        </authorList>
    </citation>
    <scope>NUCLEOTIDE SEQUENCE [LARGE SCALE GENOMIC DNA]</scope>
</reference>
<evidence type="ECO:0000313" key="2">
    <source>
        <dbReference type="Proteomes" id="UP000177346"/>
    </source>
</evidence>
<protein>
    <recommendedName>
        <fullName evidence="3">Clan AA aspartic protease</fullName>
    </recommendedName>
</protein>
<gene>
    <name evidence="1" type="ORF">A3B19_00745</name>
</gene>
<evidence type="ECO:0008006" key="3">
    <source>
        <dbReference type="Google" id="ProtNLM"/>
    </source>
</evidence>